<organism evidence="2 3">
    <name type="scientific">Tepidimonas fonticaldi</name>
    <dbReference type="NCBI Taxonomy" id="1101373"/>
    <lineage>
        <taxon>Bacteria</taxon>
        <taxon>Pseudomonadati</taxon>
        <taxon>Pseudomonadota</taxon>
        <taxon>Betaproteobacteria</taxon>
        <taxon>Burkholderiales</taxon>
        <taxon>Tepidimonas</taxon>
    </lineage>
</organism>
<reference evidence="2 3" key="1">
    <citation type="submission" date="2019-07" db="EMBL/GenBank/DDBJ databases">
        <title>Tepidimonas fonticaldi AT-A2 draft genome.</title>
        <authorList>
            <person name="Da Costa M.S."/>
            <person name="Froufe H.J.C."/>
            <person name="Egas C."/>
            <person name="Albuquerque L."/>
        </authorList>
    </citation>
    <scope>NUCLEOTIDE SEQUENCE [LARGE SCALE GENOMIC DNA]</scope>
    <source>
        <strain evidence="2 3">AT-A2</strain>
    </source>
</reference>
<accession>A0A554XQJ6</accession>
<dbReference type="AlphaFoldDB" id="A0A554XQJ6"/>
<dbReference type="Proteomes" id="UP000316388">
    <property type="component" value="Unassembled WGS sequence"/>
</dbReference>
<keyword evidence="1" id="KW-0175">Coiled coil</keyword>
<dbReference type="EMBL" id="VJOO01000002">
    <property type="protein sequence ID" value="TSE38085.1"/>
    <property type="molecule type" value="Genomic_DNA"/>
</dbReference>
<sequence length="248" mass="27942">MNHNAPASKVFYRPIEASLRWAGLLRFEHVILTSVSSSRNLPQSLDCPRWGELRLYTERIYDGILNAELPFGRNGITTHDTALIDSPDLTVRHVDLKRWMRQHYPEQRPGFLFSRSERIAHPSISLETGQAMLVERLALKSALEQSKRQLRELQDKHDALLKQSKIIPACAQYPISDRAEATYLNIIGGILELMLGQSPSGTPYSSFKTQEAVVSALVAHHHGVMGIAERTLNGKFATARRRLHSATL</sequence>
<evidence type="ECO:0000313" key="3">
    <source>
        <dbReference type="Proteomes" id="UP000316388"/>
    </source>
</evidence>
<name>A0A554XQJ6_9BURK</name>
<evidence type="ECO:0000313" key="2">
    <source>
        <dbReference type="EMBL" id="TSE38085.1"/>
    </source>
</evidence>
<dbReference type="RefSeq" id="WP_003821040.1">
    <property type="nucleotide sequence ID" value="NZ_VJOO01000002.1"/>
</dbReference>
<feature type="coiled-coil region" evidence="1">
    <location>
        <begin position="136"/>
        <end position="163"/>
    </location>
</feature>
<proteinExistence type="predicted"/>
<dbReference type="GeneID" id="45733763"/>
<evidence type="ECO:0008006" key="4">
    <source>
        <dbReference type="Google" id="ProtNLM"/>
    </source>
</evidence>
<protein>
    <recommendedName>
        <fullName evidence="4">Receptor protein-tyrosine kinase</fullName>
    </recommendedName>
</protein>
<gene>
    <name evidence="2" type="ORF">Tfont_00347</name>
</gene>
<comment type="caution">
    <text evidence="2">The sequence shown here is derived from an EMBL/GenBank/DDBJ whole genome shotgun (WGS) entry which is preliminary data.</text>
</comment>
<evidence type="ECO:0000256" key="1">
    <source>
        <dbReference type="SAM" id="Coils"/>
    </source>
</evidence>